<reference evidence="1 2" key="1">
    <citation type="submission" date="2018-12" db="EMBL/GenBank/DDBJ databases">
        <authorList>
            <person name="Sun L."/>
            <person name="Chen Z."/>
        </authorList>
    </citation>
    <scope>NUCLEOTIDE SEQUENCE [LARGE SCALE GENOMIC DNA]</scope>
    <source>
        <strain evidence="1 2">LMG 29736</strain>
    </source>
</reference>
<protein>
    <submittedName>
        <fullName evidence="1">Uncharacterized protein</fullName>
    </submittedName>
</protein>
<dbReference type="EMBL" id="QYTW02000013">
    <property type="protein sequence ID" value="RST59137.1"/>
    <property type="molecule type" value="Genomic_DNA"/>
</dbReference>
<gene>
    <name evidence="1" type="ORF">D5F11_013480</name>
</gene>
<dbReference type="AlphaFoldDB" id="A0A429X6R9"/>
<name>A0A429X6R9_SIMTE</name>
<organism evidence="1 2">
    <name type="scientific">Siminovitchia terrae</name>
    <name type="common">Bacillus terrae</name>
    <dbReference type="NCBI Taxonomy" id="1914933"/>
    <lineage>
        <taxon>Bacteria</taxon>
        <taxon>Bacillati</taxon>
        <taxon>Bacillota</taxon>
        <taxon>Bacilli</taxon>
        <taxon>Bacillales</taxon>
        <taxon>Bacillaceae</taxon>
        <taxon>Siminovitchia</taxon>
    </lineage>
</organism>
<evidence type="ECO:0000313" key="1">
    <source>
        <dbReference type="EMBL" id="RST59137.1"/>
    </source>
</evidence>
<evidence type="ECO:0000313" key="2">
    <source>
        <dbReference type="Proteomes" id="UP000287296"/>
    </source>
</evidence>
<dbReference type="Proteomes" id="UP000287296">
    <property type="component" value="Unassembled WGS sequence"/>
</dbReference>
<comment type="caution">
    <text evidence="1">The sequence shown here is derived from an EMBL/GenBank/DDBJ whole genome shotgun (WGS) entry which is preliminary data.</text>
</comment>
<proteinExistence type="predicted"/>
<accession>A0A429X6R9</accession>
<sequence length="97" mass="11149">MQTKQTADKDYIEEWILEEMTKGKTVEEMSGTTFVLGNELLTLKRNTEGSFDVEPLATKEVVVIREEAKMKIENICNKCGMEHPTYKEVIQCCENVE</sequence>
<dbReference type="RefSeq" id="WP_120116824.1">
    <property type="nucleotide sequence ID" value="NZ_BORI01000003.1"/>
</dbReference>
<dbReference type="OrthoDB" id="2381815at2"/>